<evidence type="ECO:0000256" key="9">
    <source>
        <dbReference type="ARBA" id="ARBA00023264"/>
    </source>
</evidence>
<keyword evidence="7" id="KW-0594">Phospholipid biosynthesis</keyword>
<dbReference type="PANTHER" id="PTHR10067">
    <property type="entry name" value="PHOSPHATIDYLSERINE DECARBOXYLASE"/>
    <property type="match status" value="1"/>
</dbReference>
<dbReference type="EMBL" id="JAAPAO010000004">
    <property type="protein sequence ID" value="KAF4678030.1"/>
    <property type="molecule type" value="Genomic_DNA"/>
</dbReference>
<dbReference type="PANTHER" id="PTHR10067:SF6">
    <property type="entry name" value="PHOSPHATIDYLSERINE DECARBOXYLASE PROENZYME, MITOCHONDRIAL"/>
    <property type="match status" value="1"/>
</dbReference>
<proteinExistence type="predicted"/>
<evidence type="ECO:0000256" key="5">
    <source>
        <dbReference type="ARBA" id="ARBA00022793"/>
    </source>
</evidence>
<sequence length="469" mass="52243">MFSIPTFGPSEKTKAALKLGARFSVEEQRKLATRRRKLYAAAAGAIVMLGFQYKYNEVIDVVGNPSGITSPNTLFYSRLLFGRTRSRITGSLMSRTLPVRMREPLFKLYAKFTGADLNEIRYPLDAYHSFQEFFTRALKDGARPIEDVAPTTMVCPCDGEIVNLGVIDRGQSRVPQLDPKISGIKGGTYMLSGFLGVDPLRRLHPDSKLMYAVIYLSPGDYHRFHSPTKFQLQQARHFPGDVLPVMKPFASAVDDLFTANERVVLSGTWAFGQCHYVPVAAYNVGGIKLAFENKLRTNQLRSVSVYTGGEIRTRLFDNAFQHGDPIGTFMLGSTIVMMFEAPQSMDWAVEVGDNVKMGHLLTKPLKKNNNKGEEATTTAAATTENKARLVMAGNGSGDILLDTFNELASVLSKRLDNEYDDDKAISKIDRIIEDMSSSSNRERNEGAWKHMSDKEQAYATNQNRGEEDV</sequence>
<dbReference type="AlphaFoldDB" id="A0A7J6N3J9"/>
<keyword evidence="5" id="KW-0210">Decarboxylase</keyword>
<dbReference type="Proteomes" id="UP000591131">
    <property type="component" value="Unassembled WGS sequence"/>
</dbReference>
<dbReference type="GO" id="GO:0005739">
    <property type="term" value="C:mitochondrion"/>
    <property type="evidence" value="ECO:0007669"/>
    <property type="project" value="TreeGrafter"/>
</dbReference>
<evidence type="ECO:0000256" key="11">
    <source>
        <dbReference type="ARBA" id="ARBA00024326"/>
    </source>
</evidence>
<evidence type="ECO:0000256" key="4">
    <source>
        <dbReference type="ARBA" id="ARBA00022516"/>
    </source>
</evidence>
<keyword evidence="9" id="KW-1208">Phospholipid metabolism</keyword>
<dbReference type="OrthoDB" id="4330at2759"/>
<evidence type="ECO:0000256" key="6">
    <source>
        <dbReference type="ARBA" id="ARBA00023098"/>
    </source>
</evidence>
<organism evidence="13 14">
    <name type="scientific">Perkinsus chesapeaki</name>
    <name type="common">Clam parasite</name>
    <name type="synonym">Perkinsus andrewsi</name>
    <dbReference type="NCBI Taxonomy" id="330153"/>
    <lineage>
        <taxon>Eukaryota</taxon>
        <taxon>Sar</taxon>
        <taxon>Alveolata</taxon>
        <taxon>Perkinsozoa</taxon>
        <taxon>Perkinsea</taxon>
        <taxon>Perkinsida</taxon>
        <taxon>Perkinsidae</taxon>
        <taxon>Perkinsus</taxon>
    </lineage>
</organism>
<evidence type="ECO:0000256" key="3">
    <source>
        <dbReference type="ARBA" id="ARBA00012243"/>
    </source>
</evidence>
<comment type="cofactor">
    <cofactor evidence="1">
        <name>pyruvate</name>
        <dbReference type="ChEBI" id="CHEBI:15361"/>
    </cofactor>
</comment>
<keyword evidence="10" id="KW-0670">Pyruvate</keyword>
<dbReference type="NCBIfam" id="TIGR00163">
    <property type="entry name" value="PS_decarb"/>
    <property type="match status" value="1"/>
</dbReference>
<dbReference type="GO" id="GO:0004609">
    <property type="term" value="F:phosphatidylserine decarboxylase activity"/>
    <property type="evidence" value="ECO:0007669"/>
    <property type="project" value="UniProtKB-EC"/>
</dbReference>
<dbReference type="InterPro" id="IPR003817">
    <property type="entry name" value="PS_Dcarbxylase"/>
</dbReference>
<dbReference type="EC" id="4.1.1.65" evidence="3"/>
<keyword evidence="14" id="KW-1185">Reference proteome</keyword>
<keyword evidence="6" id="KW-0443">Lipid metabolism</keyword>
<comment type="caution">
    <text evidence="13">The sequence shown here is derived from an EMBL/GenBank/DDBJ whole genome shotgun (WGS) entry which is preliminary data.</text>
</comment>
<feature type="compositionally biased region" description="Basic and acidic residues" evidence="12">
    <location>
        <begin position="440"/>
        <end position="456"/>
    </location>
</feature>
<evidence type="ECO:0000256" key="12">
    <source>
        <dbReference type="SAM" id="MobiDB-lite"/>
    </source>
</evidence>
<comment type="pathway">
    <text evidence="2">Lipid metabolism.</text>
</comment>
<keyword evidence="4" id="KW-0444">Lipid biosynthesis</keyword>
<evidence type="ECO:0000256" key="8">
    <source>
        <dbReference type="ARBA" id="ARBA00023239"/>
    </source>
</evidence>
<evidence type="ECO:0000256" key="2">
    <source>
        <dbReference type="ARBA" id="ARBA00005189"/>
    </source>
</evidence>
<evidence type="ECO:0000256" key="7">
    <source>
        <dbReference type="ARBA" id="ARBA00023209"/>
    </source>
</evidence>
<dbReference type="Pfam" id="PF02666">
    <property type="entry name" value="PS_Dcarbxylase"/>
    <property type="match status" value="1"/>
</dbReference>
<name>A0A7J6N3J9_PERCH</name>
<evidence type="ECO:0000313" key="13">
    <source>
        <dbReference type="EMBL" id="KAF4678030.1"/>
    </source>
</evidence>
<dbReference type="GO" id="GO:0006646">
    <property type="term" value="P:phosphatidylethanolamine biosynthetic process"/>
    <property type="evidence" value="ECO:0007669"/>
    <property type="project" value="UniProtKB-UniPathway"/>
</dbReference>
<protein>
    <recommendedName>
        <fullName evidence="3">phosphatidylserine decarboxylase</fullName>
        <ecNumber evidence="3">4.1.1.65</ecNumber>
    </recommendedName>
</protein>
<keyword evidence="8" id="KW-0456">Lyase</keyword>
<gene>
    <name evidence="13" type="ORF">FOL47_006981</name>
</gene>
<dbReference type="UniPathway" id="UPA00558"/>
<evidence type="ECO:0000313" key="14">
    <source>
        <dbReference type="Proteomes" id="UP000591131"/>
    </source>
</evidence>
<reference evidence="13 14" key="1">
    <citation type="submission" date="2020-04" db="EMBL/GenBank/DDBJ databases">
        <title>Perkinsus chesapeaki whole genome sequence.</title>
        <authorList>
            <person name="Bogema D.R."/>
        </authorList>
    </citation>
    <scope>NUCLEOTIDE SEQUENCE [LARGE SCALE GENOMIC DNA]</scope>
    <source>
        <strain evidence="13">ATCC PRA-425</strain>
    </source>
</reference>
<evidence type="ECO:0000256" key="1">
    <source>
        <dbReference type="ARBA" id="ARBA00001928"/>
    </source>
</evidence>
<accession>A0A7J6N3J9</accession>
<feature type="region of interest" description="Disordered" evidence="12">
    <location>
        <begin position="433"/>
        <end position="469"/>
    </location>
</feature>
<dbReference type="InterPro" id="IPR033177">
    <property type="entry name" value="PSD-B"/>
</dbReference>
<comment type="pathway">
    <text evidence="11">Phospholipid metabolism; phosphatidylethanolamine biosynthesis.</text>
</comment>
<evidence type="ECO:0000256" key="10">
    <source>
        <dbReference type="ARBA" id="ARBA00023317"/>
    </source>
</evidence>